<sequence>MYEAAGRPVRTAQRNSTIWSRVSEDEFRRNLVALEERTNAVPSGVLVFPLQEETTDTLRLPLKVEQHVADDLAFLAAVQEGAQSVAAVCLEQHLRPKAVLRIRIAAADFKDESLRAAMTHICDILRSVSRGGSYDVNPADELLDQIVKRHQYKILGRLRSRKWEKPQYLAASHKKPLWKDFENVIHRVQHVYPTKKEKAQKKNVEGLLKALAECYSRFEDCERDELILQLRALVKSTYEFCTCREIGQFAARLAGLRPTTQIAAAVKCLHQLEKIGAYERVSIDLVGSALQYPSVFGDVELEYLSPYASVPTSLAYEPWAKTCHVHAEIQLVIDSDLPKVAAGNDDCEMFMPRVVGTSKYLCYLCYLFIKYHGRFIAPNTHGRLYDQWTVPDLAEYHDKTREHYAKVLAEINEVVLRQIAEGTCWRAEPMTSRQNLLLQ</sequence>
<dbReference type="InterPro" id="IPR027796">
    <property type="entry name" value="OTT_1508_deam-like"/>
</dbReference>
<accession>A0ABR0K7C6</accession>
<organism evidence="1 2">
    <name type="scientific">Lithohypha guttulata</name>
    <dbReference type="NCBI Taxonomy" id="1690604"/>
    <lineage>
        <taxon>Eukaryota</taxon>
        <taxon>Fungi</taxon>
        <taxon>Dikarya</taxon>
        <taxon>Ascomycota</taxon>
        <taxon>Pezizomycotina</taxon>
        <taxon>Eurotiomycetes</taxon>
        <taxon>Chaetothyriomycetidae</taxon>
        <taxon>Chaetothyriales</taxon>
        <taxon>Trichomeriaceae</taxon>
        <taxon>Lithohypha</taxon>
    </lineage>
</organism>
<comment type="caution">
    <text evidence="1">The sequence shown here is derived from an EMBL/GenBank/DDBJ whole genome shotgun (WGS) entry which is preliminary data.</text>
</comment>
<dbReference type="EMBL" id="JAVRRG010000087">
    <property type="protein sequence ID" value="KAK5087557.1"/>
    <property type="molecule type" value="Genomic_DNA"/>
</dbReference>
<gene>
    <name evidence="1" type="ORF">LTR24_006597</name>
</gene>
<keyword evidence="2" id="KW-1185">Reference proteome</keyword>
<reference evidence="1 2" key="1">
    <citation type="submission" date="2023-08" db="EMBL/GenBank/DDBJ databases">
        <title>Black Yeasts Isolated from many extreme environments.</title>
        <authorList>
            <person name="Coleine C."/>
            <person name="Stajich J.E."/>
            <person name="Selbmann L."/>
        </authorList>
    </citation>
    <scope>NUCLEOTIDE SEQUENCE [LARGE SCALE GENOMIC DNA]</scope>
    <source>
        <strain evidence="1 2">CCFEE 5885</strain>
    </source>
</reference>
<dbReference type="Pfam" id="PF14441">
    <property type="entry name" value="OTT_1508_deam"/>
    <property type="match status" value="1"/>
</dbReference>
<protein>
    <submittedName>
        <fullName evidence="1">Uncharacterized protein</fullName>
    </submittedName>
</protein>
<name>A0ABR0K7C6_9EURO</name>
<dbReference type="Proteomes" id="UP001345013">
    <property type="component" value="Unassembled WGS sequence"/>
</dbReference>
<evidence type="ECO:0000313" key="1">
    <source>
        <dbReference type="EMBL" id="KAK5087557.1"/>
    </source>
</evidence>
<evidence type="ECO:0000313" key="2">
    <source>
        <dbReference type="Proteomes" id="UP001345013"/>
    </source>
</evidence>
<proteinExistence type="predicted"/>